<feature type="compositionally biased region" description="Low complexity" evidence="1">
    <location>
        <begin position="57"/>
        <end position="69"/>
    </location>
</feature>
<evidence type="ECO:0000313" key="2">
    <source>
        <dbReference type="EMBL" id="MCL7029273.1"/>
    </source>
</evidence>
<sequence>MALEWCDNPPSWMIQQAKEDLQKLEFEHPNRYKPLKQELKTFIANALAAESHHHLGSPATSISTQASTSIRKRKRCPQIQNANQNDAAQRTTNGATTTFAEQNLQTMEHQKRKSDDVAIERAEACLKKLRIMKDSFSI</sequence>
<organism evidence="2 3">
    <name type="scientific">Papaver nudicaule</name>
    <name type="common">Iceland poppy</name>
    <dbReference type="NCBI Taxonomy" id="74823"/>
    <lineage>
        <taxon>Eukaryota</taxon>
        <taxon>Viridiplantae</taxon>
        <taxon>Streptophyta</taxon>
        <taxon>Embryophyta</taxon>
        <taxon>Tracheophyta</taxon>
        <taxon>Spermatophyta</taxon>
        <taxon>Magnoliopsida</taxon>
        <taxon>Ranunculales</taxon>
        <taxon>Papaveraceae</taxon>
        <taxon>Papaveroideae</taxon>
        <taxon>Papaver</taxon>
    </lineage>
</organism>
<evidence type="ECO:0000313" key="3">
    <source>
        <dbReference type="Proteomes" id="UP001177140"/>
    </source>
</evidence>
<reference evidence="2" key="1">
    <citation type="submission" date="2022-03" db="EMBL/GenBank/DDBJ databases">
        <title>A functionally conserved STORR gene fusion in Papaver species that diverged 16.8 million years ago.</title>
        <authorList>
            <person name="Catania T."/>
        </authorList>
    </citation>
    <scope>NUCLEOTIDE SEQUENCE</scope>
    <source>
        <strain evidence="2">S-191538</strain>
    </source>
</reference>
<gene>
    <name evidence="2" type="ORF">MKW94_009279</name>
</gene>
<feature type="compositionally biased region" description="Low complexity" evidence="1">
    <location>
        <begin position="80"/>
        <end position="89"/>
    </location>
</feature>
<evidence type="ECO:0000256" key="1">
    <source>
        <dbReference type="SAM" id="MobiDB-lite"/>
    </source>
</evidence>
<dbReference type="EMBL" id="JAJJMA010088601">
    <property type="protein sequence ID" value="MCL7029273.1"/>
    <property type="molecule type" value="Genomic_DNA"/>
</dbReference>
<feature type="region of interest" description="Disordered" evidence="1">
    <location>
        <begin position="53"/>
        <end position="94"/>
    </location>
</feature>
<accession>A0AA41S8I1</accession>
<keyword evidence="3" id="KW-1185">Reference proteome</keyword>
<protein>
    <submittedName>
        <fullName evidence="2">Uncharacterized protein</fullName>
    </submittedName>
</protein>
<name>A0AA41S8I1_PAPNU</name>
<comment type="caution">
    <text evidence="2">The sequence shown here is derived from an EMBL/GenBank/DDBJ whole genome shotgun (WGS) entry which is preliminary data.</text>
</comment>
<proteinExistence type="predicted"/>
<dbReference type="Proteomes" id="UP001177140">
    <property type="component" value="Unassembled WGS sequence"/>
</dbReference>
<dbReference type="AlphaFoldDB" id="A0AA41S8I1"/>